<organism evidence="2 3">
    <name type="scientific">Plantibacter flavus</name>
    <dbReference type="NCBI Taxonomy" id="150123"/>
    <lineage>
        <taxon>Bacteria</taxon>
        <taxon>Bacillati</taxon>
        <taxon>Actinomycetota</taxon>
        <taxon>Actinomycetes</taxon>
        <taxon>Micrococcales</taxon>
        <taxon>Microbacteriaceae</taxon>
        <taxon>Plantibacter</taxon>
    </lineage>
</organism>
<dbReference type="Proteomes" id="UP000266915">
    <property type="component" value="Unassembled WGS sequence"/>
</dbReference>
<sequence length="111" mass="11636">MIDWAAFLIVFATSLVGATAIVSLYSLGLRLLTTAGRVPVVAPAEFTDAITVITPEEAAKAAKRAAKAARKNPLTPVQQNLARAGAYACFALCAAAVLFGIYLIVPFFHQG</sequence>
<dbReference type="AlphaFoldDB" id="A0A3N2C4M1"/>
<evidence type="ECO:0000256" key="1">
    <source>
        <dbReference type="SAM" id="Phobius"/>
    </source>
</evidence>
<feature type="transmembrane region" description="Helical" evidence="1">
    <location>
        <begin position="84"/>
        <end position="105"/>
    </location>
</feature>
<gene>
    <name evidence="2" type="ORF">EDD42_2302</name>
</gene>
<dbReference type="EMBL" id="RKHL01000001">
    <property type="protein sequence ID" value="ROR82214.1"/>
    <property type="molecule type" value="Genomic_DNA"/>
</dbReference>
<comment type="caution">
    <text evidence="2">The sequence shown here is derived from an EMBL/GenBank/DDBJ whole genome shotgun (WGS) entry which is preliminary data.</text>
</comment>
<accession>A0A3N2C4M1</accession>
<dbReference type="RefSeq" id="WP_085513090.1">
    <property type="nucleotide sequence ID" value="NZ_FXAP01000005.1"/>
</dbReference>
<keyword evidence="1" id="KW-0472">Membrane</keyword>
<evidence type="ECO:0008006" key="4">
    <source>
        <dbReference type="Google" id="ProtNLM"/>
    </source>
</evidence>
<evidence type="ECO:0000313" key="3">
    <source>
        <dbReference type="Proteomes" id="UP000266915"/>
    </source>
</evidence>
<evidence type="ECO:0000313" key="2">
    <source>
        <dbReference type="EMBL" id="ROR82214.1"/>
    </source>
</evidence>
<keyword evidence="1" id="KW-1133">Transmembrane helix</keyword>
<keyword evidence="1" id="KW-0812">Transmembrane</keyword>
<reference evidence="2 3" key="1">
    <citation type="submission" date="2018-11" db="EMBL/GenBank/DDBJ databases">
        <title>Sequencing the genomes of 1000 actinobacteria strains.</title>
        <authorList>
            <person name="Klenk H.-P."/>
        </authorList>
    </citation>
    <scope>NUCLEOTIDE SEQUENCE [LARGE SCALE GENOMIC DNA]</scope>
    <source>
        <strain evidence="2 3">DSM 14012</strain>
    </source>
</reference>
<name>A0A3N2C4M1_9MICO</name>
<feature type="transmembrane region" description="Helical" evidence="1">
    <location>
        <begin position="6"/>
        <end position="27"/>
    </location>
</feature>
<protein>
    <recommendedName>
        <fullName evidence="4">Peptidase</fullName>
    </recommendedName>
</protein>
<keyword evidence="3" id="KW-1185">Reference proteome</keyword>
<proteinExistence type="predicted"/>